<dbReference type="SUPFAM" id="SSF53822">
    <property type="entry name" value="Periplasmic binding protein-like I"/>
    <property type="match status" value="1"/>
</dbReference>
<evidence type="ECO:0000256" key="4">
    <source>
        <dbReference type="SAM" id="SignalP"/>
    </source>
</evidence>
<dbReference type="InterPro" id="IPR028081">
    <property type="entry name" value="Leu-bd"/>
</dbReference>
<comment type="caution">
    <text evidence="6">The sequence shown here is derived from an EMBL/GenBank/DDBJ whole genome shotgun (WGS) entry which is preliminary data.</text>
</comment>
<dbReference type="AlphaFoldDB" id="A0A8J3A800"/>
<name>A0A8J3A800_9ACTN</name>
<evidence type="ECO:0000256" key="1">
    <source>
        <dbReference type="ARBA" id="ARBA00010062"/>
    </source>
</evidence>
<evidence type="ECO:0000256" key="3">
    <source>
        <dbReference type="SAM" id="MobiDB-lite"/>
    </source>
</evidence>
<dbReference type="OrthoDB" id="7337537at2"/>
<comment type="similarity">
    <text evidence="1">Belongs to the leucine-binding protein family.</text>
</comment>
<reference evidence="6" key="2">
    <citation type="submission" date="2020-09" db="EMBL/GenBank/DDBJ databases">
        <authorList>
            <person name="Sun Q."/>
            <person name="Zhou Y."/>
        </authorList>
    </citation>
    <scope>NUCLEOTIDE SEQUENCE</scope>
    <source>
        <strain evidence="6">CGMCC 1.14988</strain>
    </source>
</reference>
<dbReference type="PANTHER" id="PTHR47235:SF1">
    <property type="entry name" value="BLR6548 PROTEIN"/>
    <property type="match status" value="1"/>
</dbReference>
<evidence type="ECO:0000259" key="5">
    <source>
        <dbReference type="Pfam" id="PF13458"/>
    </source>
</evidence>
<dbReference type="Gene3D" id="3.40.50.2300">
    <property type="match status" value="2"/>
</dbReference>
<dbReference type="EMBL" id="BMHA01000005">
    <property type="protein sequence ID" value="GGI06023.1"/>
    <property type="molecule type" value="Genomic_DNA"/>
</dbReference>
<evidence type="ECO:0000313" key="6">
    <source>
        <dbReference type="EMBL" id="GGI06023.1"/>
    </source>
</evidence>
<evidence type="ECO:0000256" key="2">
    <source>
        <dbReference type="ARBA" id="ARBA00022729"/>
    </source>
</evidence>
<dbReference type="RefSeq" id="WP_130648648.1">
    <property type="nucleotide sequence ID" value="NZ_BMHA01000005.1"/>
</dbReference>
<dbReference type="PROSITE" id="PS51257">
    <property type="entry name" value="PROKAR_LIPOPROTEIN"/>
    <property type="match status" value="1"/>
</dbReference>
<dbReference type="Proteomes" id="UP000650511">
    <property type="component" value="Unassembled WGS sequence"/>
</dbReference>
<evidence type="ECO:0000313" key="7">
    <source>
        <dbReference type="Proteomes" id="UP000650511"/>
    </source>
</evidence>
<feature type="signal peptide" evidence="4">
    <location>
        <begin position="1"/>
        <end position="23"/>
    </location>
</feature>
<gene>
    <name evidence="6" type="ORF">GCM10011354_17030</name>
</gene>
<feature type="region of interest" description="Disordered" evidence="3">
    <location>
        <begin position="29"/>
        <end position="58"/>
    </location>
</feature>
<accession>A0A8J3A800</accession>
<keyword evidence="7" id="KW-1185">Reference proteome</keyword>
<feature type="domain" description="Leucine-binding protein" evidence="5">
    <location>
        <begin position="75"/>
        <end position="424"/>
    </location>
</feature>
<proteinExistence type="inferred from homology"/>
<dbReference type="Pfam" id="PF13458">
    <property type="entry name" value="Peripla_BP_6"/>
    <property type="match status" value="1"/>
</dbReference>
<feature type="compositionally biased region" description="Acidic residues" evidence="3">
    <location>
        <begin position="35"/>
        <end position="49"/>
    </location>
</feature>
<dbReference type="PANTHER" id="PTHR47235">
    <property type="entry name" value="BLR6548 PROTEIN"/>
    <property type="match status" value="1"/>
</dbReference>
<sequence length="455" mass="47705">MRETRRLRRTVAALGVVALVATACGGGDEGAAPAGEDDAPAAGEGDDAAGGEIQTDIGVTDEPCPEEVNPDNGCIYLGTLSDLTVGPFAALGVQIVEGQEAFWQRVNEQGGIGGYDVNVTEYTRDNEYNPQTQSQLYREIEPDVLALAQTLGTPPTEAILPDMDEDNVVGVPASWWSGWDHESADYGLILNSGYSYCIESQIALDWSDENEGEITSVMAVGYPGDYGGDAAAGAEAWAEANDVEYLGFVETAPNAVVGSQDAAIGQVVGSGADRVIVAVGPAETAELVGGAMANGFEGRFIGSVPTWNPALMDSPAAPALEAVFTHVGPWEPFTGDSEAHQAMQEHLGEGNLPTNDGWTFGWVWSYPMKSLLEQAAANGDLTREGVRNAIDGLTIDYEGALPERTLTGDANESAVRTAVFGQPDADEPLRLRTIATGVTGPTADEYDYSSPCSGT</sequence>
<feature type="chain" id="PRO_5038492779" description="Leucine-binding protein domain-containing protein" evidence="4">
    <location>
        <begin position="24"/>
        <end position="455"/>
    </location>
</feature>
<organism evidence="6 7">
    <name type="scientific">Egicoccus halophilus</name>
    <dbReference type="NCBI Taxonomy" id="1670830"/>
    <lineage>
        <taxon>Bacteria</taxon>
        <taxon>Bacillati</taxon>
        <taxon>Actinomycetota</taxon>
        <taxon>Nitriliruptoria</taxon>
        <taxon>Egicoccales</taxon>
        <taxon>Egicoccaceae</taxon>
        <taxon>Egicoccus</taxon>
    </lineage>
</organism>
<dbReference type="InterPro" id="IPR028082">
    <property type="entry name" value="Peripla_BP_I"/>
</dbReference>
<reference evidence="6" key="1">
    <citation type="journal article" date="2014" name="Int. J. Syst. Evol. Microbiol.">
        <title>Complete genome sequence of Corynebacterium casei LMG S-19264T (=DSM 44701T), isolated from a smear-ripened cheese.</title>
        <authorList>
            <consortium name="US DOE Joint Genome Institute (JGI-PGF)"/>
            <person name="Walter F."/>
            <person name="Albersmeier A."/>
            <person name="Kalinowski J."/>
            <person name="Ruckert C."/>
        </authorList>
    </citation>
    <scope>NUCLEOTIDE SEQUENCE</scope>
    <source>
        <strain evidence="6">CGMCC 1.14988</strain>
    </source>
</reference>
<keyword evidence="2 4" id="KW-0732">Signal</keyword>
<protein>
    <recommendedName>
        <fullName evidence="5">Leucine-binding protein domain-containing protein</fullName>
    </recommendedName>
</protein>